<reference evidence="1 2" key="1">
    <citation type="journal article" date="2019" name="Commun. Biol.">
        <title>The bagworm genome reveals a unique fibroin gene that provides high tensile strength.</title>
        <authorList>
            <person name="Kono N."/>
            <person name="Nakamura H."/>
            <person name="Ohtoshi R."/>
            <person name="Tomita M."/>
            <person name="Numata K."/>
            <person name="Arakawa K."/>
        </authorList>
    </citation>
    <scope>NUCLEOTIDE SEQUENCE [LARGE SCALE GENOMIC DNA]</scope>
</reference>
<comment type="caution">
    <text evidence="1">The sequence shown here is derived from an EMBL/GenBank/DDBJ whole genome shotgun (WGS) entry which is preliminary data.</text>
</comment>
<keyword evidence="2" id="KW-1185">Reference proteome</keyword>
<accession>A0A4C2ACN2</accession>
<proteinExistence type="predicted"/>
<evidence type="ECO:0000313" key="1">
    <source>
        <dbReference type="EMBL" id="GBP96617.1"/>
    </source>
</evidence>
<gene>
    <name evidence="1" type="ORF">EVAR_89219_1</name>
</gene>
<protein>
    <submittedName>
        <fullName evidence="1">Uncharacterized protein</fullName>
    </submittedName>
</protein>
<dbReference type="AlphaFoldDB" id="A0A4C2ACN2"/>
<sequence length="86" mass="9616">MYNAHGNTHIAIVIRTAVAAVARLGPEGLVNFQITHSVPHRAEHVGPRANLRSRNHGRFGLCRVICDRGSSYIYLTRPQYEEVLPL</sequence>
<evidence type="ECO:0000313" key="2">
    <source>
        <dbReference type="Proteomes" id="UP000299102"/>
    </source>
</evidence>
<dbReference type="EMBL" id="BGZK01002810">
    <property type="protein sequence ID" value="GBP96617.1"/>
    <property type="molecule type" value="Genomic_DNA"/>
</dbReference>
<name>A0A4C2ACN2_EUMVA</name>
<organism evidence="1 2">
    <name type="scientific">Eumeta variegata</name>
    <name type="common">Bagworm moth</name>
    <name type="synonym">Eumeta japonica</name>
    <dbReference type="NCBI Taxonomy" id="151549"/>
    <lineage>
        <taxon>Eukaryota</taxon>
        <taxon>Metazoa</taxon>
        <taxon>Ecdysozoa</taxon>
        <taxon>Arthropoda</taxon>
        <taxon>Hexapoda</taxon>
        <taxon>Insecta</taxon>
        <taxon>Pterygota</taxon>
        <taxon>Neoptera</taxon>
        <taxon>Endopterygota</taxon>
        <taxon>Lepidoptera</taxon>
        <taxon>Glossata</taxon>
        <taxon>Ditrysia</taxon>
        <taxon>Tineoidea</taxon>
        <taxon>Psychidae</taxon>
        <taxon>Oiketicinae</taxon>
        <taxon>Eumeta</taxon>
    </lineage>
</organism>
<dbReference type="Proteomes" id="UP000299102">
    <property type="component" value="Unassembled WGS sequence"/>
</dbReference>